<sequence>MGISWSMDILSYCFRNYPESDFIFLLTDFCNAIQGVLIFLLFVIQRKVLLLLKDKFRRKSITDEATMRYQSQASMTTNLW</sequence>
<feature type="transmembrane region" description="Helical" evidence="1">
    <location>
        <begin position="22"/>
        <end position="44"/>
    </location>
</feature>
<dbReference type="InterPro" id="IPR051384">
    <property type="entry name" value="Mth_GPCR"/>
</dbReference>
<accession>A0A1I8Q4V3</accession>
<keyword evidence="1" id="KW-1133">Transmembrane helix</keyword>
<evidence type="ECO:0000313" key="3">
    <source>
        <dbReference type="Proteomes" id="UP000095300"/>
    </source>
</evidence>
<dbReference type="Gene3D" id="1.20.1070.10">
    <property type="entry name" value="Rhodopsin 7-helix transmembrane proteins"/>
    <property type="match status" value="1"/>
</dbReference>
<dbReference type="GO" id="GO:0008528">
    <property type="term" value="F:G protein-coupled peptide receptor activity"/>
    <property type="evidence" value="ECO:0007669"/>
    <property type="project" value="TreeGrafter"/>
</dbReference>
<reference evidence="2" key="1">
    <citation type="submission" date="2020-05" db="UniProtKB">
        <authorList>
            <consortium name="EnsemblMetazoa"/>
        </authorList>
    </citation>
    <scope>IDENTIFICATION</scope>
    <source>
        <strain evidence="2">USDA</strain>
    </source>
</reference>
<evidence type="ECO:0000313" key="2">
    <source>
        <dbReference type="EnsemblMetazoa" id="SCAU013921-PA"/>
    </source>
</evidence>
<name>A0A1I8Q4V3_STOCA</name>
<gene>
    <name evidence="2" type="primary">106095008</name>
</gene>
<keyword evidence="1" id="KW-0812">Transmembrane</keyword>
<organism evidence="2 3">
    <name type="scientific">Stomoxys calcitrans</name>
    <name type="common">Stable fly</name>
    <name type="synonym">Conops calcitrans</name>
    <dbReference type="NCBI Taxonomy" id="35570"/>
    <lineage>
        <taxon>Eukaryota</taxon>
        <taxon>Metazoa</taxon>
        <taxon>Ecdysozoa</taxon>
        <taxon>Arthropoda</taxon>
        <taxon>Hexapoda</taxon>
        <taxon>Insecta</taxon>
        <taxon>Pterygota</taxon>
        <taxon>Neoptera</taxon>
        <taxon>Endopterygota</taxon>
        <taxon>Diptera</taxon>
        <taxon>Brachycera</taxon>
        <taxon>Muscomorpha</taxon>
        <taxon>Muscoidea</taxon>
        <taxon>Muscidae</taxon>
        <taxon>Stomoxys</taxon>
    </lineage>
</organism>
<proteinExistence type="predicted"/>
<dbReference type="PANTHER" id="PTHR47154:SF2">
    <property type="entry name" value="G-PROTEIN COUPLED RECEPTOR MTH-RELATED"/>
    <property type="match status" value="1"/>
</dbReference>
<dbReference type="OrthoDB" id="6134459at2759"/>
<evidence type="ECO:0000256" key="1">
    <source>
        <dbReference type="SAM" id="Phobius"/>
    </source>
</evidence>
<dbReference type="Proteomes" id="UP000095300">
    <property type="component" value="Unassembled WGS sequence"/>
</dbReference>
<dbReference type="VEuPathDB" id="VectorBase:SCAU013921"/>
<keyword evidence="3" id="KW-1185">Reference proteome</keyword>
<dbReference type="GO" id="GO:0005886">
    <property type="term" value="C:plasma membrane"/>
    <property type="evidence" value="ECO:0007669"/>
    <property type="project" value="TreeGrafter"/>
</dbReference>
<keyword evidence="1" id="KW-0472">Membrane</keyword>
<dbReference type="EnsemblMetazoa" id="SCAU013921-RA">
    <property type="protein sequence ID" value="SCAU013921-PA"/>
    <property type="gene ID" value="SCAU013921"/>
</dbReference>
<dbReference type="AlphaFoldDB" id="A0A1I8Q4V3"/>
<protein>
    <submittedName>
        <fullName evidence="2">Uncharacterized protein</fullName>
    </submittedName>
</protein>
<dbReference type="PANTHER" id="PTHR47154">
    <property type="entry name" value="G-PROTEIN COUPLED RECEPTOR MTH-RELATED"/>
    <property type="match status" value="1"/>
</dbReference>